<feature type="signal peptide" evidence="7">
    <location>
        <begin position="1"/>
        <end position="18"/>
    </location>
</feature>
<evidence type="ECO:0000256" key="4">
    <source>
        <dbReference type="ARBA" id="ARBA00022630"/>
    </source>
</evidence>
<reference evidence="9 10" key="1">
    <citation type="journal article" date="2023" name="Arcadia Sci">
        <title>De novo assembly of a long-read Amblyomma americanum tick genome.</title>
        <authorList>
            <person name="Chou S."/>
            <person name="Poskanzer K.E."/>
            <person name="Rollins M."/>
            <person name="Thuy-Boun P.S."/>
        </authorList>
    </citation>
    <scope>NUCLEOTIDE SEQUENCE [LARGE SCALE GENOMIC DNA]</scope>
    <source>
        <strain evidence="9">F_SG_1</strain>
        <tissue evidence="9">Salivary glands</tissue>
    </source>
</reference>
<evidence type="ECO:0000256" key="6">
    <source>
        <dbReference type="ARBA" id="ARBA00023002"/>
    </source>
</evidence>
<organism evidence="9 10">
    <name type="scientific">Amblyomma americanum</name>
    <name type="common">Lone star tick</name>
    <dbReference type="NCBI Taxonomy" id="6943"/>
    <lineage>
        <taxon>Eukaryota</taxon>
        <taxon>Metazoa</taxon>
        <taxon>Ecdysozoa</taxon>
        <taxon>Arthropoda</taxon>
        <taxon>Chelicerata</taxon>
        <taxon>Arachnida</taxon>
        <taxon>Acari</taxon>
        <taxon>Parasitiformes</taxon>
        <taxon>Ixodida</taxon>
        <taxon>Ixodoidea</taxon>
        <taxon>Ixodidae</taxon>
        <taxon>Amblyomminae</taxon>
        <taxon>Amblyomma</taxon>
    </lineage>
</organism>
<dbReference type="GO" id="GO:0003884">
    <property type="term" value="F:D-amino-acid oxidase activity"/>
    <property type="evidence" value="ECO:0007669"/>
    <property type="project" value="InterPro"/>
</dbReference>
<name>A0AAQ4D8C8_AMBAM</name>
<dbReference type="SUPFAM" id="SSF51971">
    <property type="entry name" value="Nucleotide-binding domain"/>
    <property type="match status" value="1"/>
</dbReference>
<keyword evidence="7" id="KW-0732">Signal</keyword>
<dbReference type="Gene3D" id="3.40.50.720">
    <property type="entry name" value="NAD(P)-binding Rossmann-like Domain"/>
    <property type="match status" value="1"/>
</dbReference>
<dbReference type="Proteomes" id="UP001321473">
    <property type="component" value="Unassembled WGS sequence"/>
</dbReference>
<dbReference type="GO" id="GO:0019478">
    <property type="term" value="P:D-amino acid catabolic process"/>
    <property type="evidence" value="ECO:0007669"/>
    <property type="project" value="TreeGrafter"/>
</dbReference>
<keyword evidence="10" id="KW-1185">Reference proteome</keyword>
<protein>
    <recommendedName>
        <fullName evidence="8">FAD dependent oxidoreductase domain-containing protein</fullName>
    </recommendedName>
</protein>
<evidence type="ECO:0000259" key="8">
    <source>
        <dbReference type="Pfam" id="PF01266"/>
    </source>
</evidence>
<sequence length="155" mass="16703">MSIRVAVVGAGIIGLTSAVRIAEAVPDVDVTVIAENFTPHTTGDVAGGFFEPYLVEGVSNDTLRTWCVETFDFYRNLQQMYSSNALGLVVTSVYELGEEAFLATEYDVVVNCSGVGARTLVPDPLVIPVRGQTIRVQAPWITSVVVAGDYYIIPK</sequence>
<evidence type="ECO:0000256" key="1">
    <source>
        <dbReference type="ARBA" id="ARBA00001974"/>
    </source>
</evidence>
<dbReference type="InterPro" id="IPR023209">
    <property type="entry name" value="DAO"/>
</dbReference>
<gene>
    <name evidence="9" type="ORF">V5799_003649</name>
</gene>
<feature type="domain" description="FAD dependent oxidoreductase" evidence="8">
    <location>
        <begin position="4"/>
        <end position="84"/>
    </location>
</feature>
<dbReference type="PANTHER" id="PTHR11530:SF11">
    <property type="entry name" value="D-ASPARTATE OXIDASE"/>
    <property type="match status" value="1"/>
</dbReference>
<comment type="similarity">
    <text evidence="3">Belongs to the DAMOX/DASOX family.</text>
</comment>
<comment type="subcellular location">
    <subcellularLocation>
        <location evidence="2">Peroxisome matrix</location>
    </subcellularLocation>
</comment>
<evidence type="ECO:0000256" key="5">
    <source>
        <dbReference type="ARBA" id="ARBA00022827"/>
    </source>
</evidence>
<accession>A0AAQ4D8C8</accession>
<dbReference type="PANTHER" id="PTHR11530">
    <property type="entry name" value="D-AMINO ACID OXIDASE"/>
    <property type="match status" value="1"/>
</dbReference>
<dbReference type="AlphaFoldDB" id="A0AAQ4D8C8"/>
<evidence type="ECO:0000256" key="2">
    <source>
        <dbReference type="ARBA" id="ARBA00004253"/>
    </source>
</evidence>
<feature type="chain" id="PRO_5043040506" description="FAD dependent oxidoreductase domain-containing protein" evidence="7">
    <location>
        <begin position="19"/>
        <end position="155"/>
    </location>
</feature>
<dbReference type="InterPro" id="IPR006076">
    <property type="entry name" value="FAD-dep_OxRdtase"/>
</dbReference>
<proteinExistence type="inferred from homology"/>
<dbReference type="EMBL" id="JARKHS020033760">
    <property type="protein sequence ID" value="KAK8758718.1"/>
    <property type="molecule type" value="Genomic_DNA"/>
</dbReference>
<keyword evidence="6" id="KW-0560">Oxidoreductase</keyword>
<dbReference type="Gene3D" id="3.30.9.10">
    <property type="entry name" value="D-Amino Acid Oxidase, subunit A, domain 2"/>
    <property type="match status" value="1"/>
</dbReference>
<dbReference type="Pfam" id="PF01266">
    <property type="entry name" value="DAO"/>
    <property type="match status" value="1"/>
</dbReference>
<dbReference type="GO" id="GO:0005782">
    <property type="term" value="C:peroxisomal matrix"/>
    <property type="evidence" value="ECO:0007669"/>
    <property type="project" value="UniProtKB-SubCell"/>
</dbReference>
<keyword evidence="5" id="KW-0274">FAD</keyword>
<dbReference type="GO" id="GO:0071949">
    <property type="term" value="F:FAD binding"/>
    <property type="evidence" value="ECO:0007669"/>
    <property type="project" value="InterPro"/>
</dbReference>
<comment type="cofactor">
    <cofactor evidence="1">
        <name>FAD</name>
        <dbReference type="ChEBI" id="CHEBI:57692"/>
    </cofactor>
</comment>
<evidence type="ECO:0000256" key="7">
    <source>
        <dbReference type="SAM" id="SignalP"/>
    </source>
</evidence>
<evidence type="ECO:0000313" key="9">
    <source>
        <dbReference type="EMBL" id="KAK8758718.1"/>
    </source>
</evidence>
<evidence type="ECO:0000313" key="10">
    <source>
        <dbReference type="Proteomes" id="UP001321473"/>
    </source>
</evidence>
<keyword evidence="4" id="KW-0285">Flavoprotein</keyword>
<evidence type="ECO:0000256" key="3">
    <source>
        <dbReference type="ARBA" id="ARBA00006730"/>
    </source>
</evidence>
<comment type="caution">
    <text evidence="9">The sequence shown here is derived from an EMBL/GenBank/DDBJ whole genome shotgun (WGS) entry which is preliminary data.</text>
</comment>